<gene>
    <name evidence="2" type="ORF">MKZ38_004323</name>
</gene>
<evidence type="ECO:0000313" key="2">
    <source>
        <dbReference type="EMBL" id="KAJ2897864.1"/>
    </source>
</evidence>
<feature type="compositionally biased region" description="Polar residues" evidence="1">
    <location>
        <begin position="445"/>
        <end position="457"/>
    </location>
</feature>
<organism evidence="2 3">
    <name type="scientific">Zalerion maritima</name>
    <dbReference type="NCBI Taxonomy" id="339359"/>
    <lineage>
        <taxon>Eukaryota</taxon>
        <taxon>Fungi</taxon>
        <taxon>Dikarya</taxon>
        <taxon>Ascomycota</taxon>
        <taxon>Pezizomycotina</taxon>
        <taxon>Sordariomycetes</taxon>
        <taxon>Lulworthiomycetidae</taxon>
        <taxon>Lulworthiales</taxon>
        <taxon>Lulworthiaceae</taxon>
        <taxon>Zalerion</taxon>
    </lineage>
</organism>
<feature type="region of interest" description="Disordered" evidence="1">
    <location>
        <begin position="445"/>
        <end position="484"/>
    </location>
</feature>
<comment type="caution">
    <text evidence="2">The sequence shown here is derived from an EMBL/GenBank/DDBJ whole genome shotgun (WGS) entry which is preliminary data.</text>
</comment>
<feature type="compositionally biased region" description="Polar residues" evidence="1">
    <location>
        <begin position="323"/>
        <end position="340"/>
    </location>
</feature>
<accession>A0AAD5RLP2</accession>
<dbReference type="Proteomes" id="UP001201980">
    <property type="component" value="Unassembled WGS sequence"/>
</dbReference>
<reference evidence="2" key="1">
    <citation type="submission" date="2022-07" db="EMBL/GenBank/DDBJ databases">
        <title>Draft genome sequence of Zalerion maritima ATCC 34329, a (micro)plastics degrading marine fungus.</title>
        <authorList>
            <person name="Paco A."/>
            <person name="Goncalves M.F.M."/>
            <person name="Rocha-Santos T.A.P."/>
            <person name="Alves A."/>
        </authorList>
    </citation>
    <scope>NUCLEOTIDE SEQUENCE</scope>
    <source>
        <strain evidence="2">ATCC 34329</strain>
    </source>
</reference>
<protein>
    <submittedName>
        <fullName evidence="2">Uncharacterized protein</fullName>
    </submittedName>
</protein>
<feature type="region of interest" description="Disordered" evidence="1">
    <location>
        <begin position="313"/>
        <end position="343"/>
    </location>
</feature>
<dbReference type="AlphaFoldDB" id="A0AAD5RLP2"/>
<feature type="compositionally biased region" description="Low complexity" evidence="1">
    <location>
        <begin position="411"/>
        <end position="429"/>
    </location>
</feature>
<feature type="compositionally biased region" description="Low complexity" evidence="1">
    <location>
        <begin position="458"/>
        <end position="469"/>
    </location>
</feature>
<evidence type="ECO:0000256" key="1">
    <source>
        <dbReference type="SAM" id="MobiDB-lite"/>
    </source>
</evidence>
<feature type="region of interest" description="Disordered" evidence="1">
    <location>
        <begin position="411"/>
        <end position="433"/>
    </location>
</feature>
<proteinExistence type="predicted"/>
<dbReference type="EMBL" id="JAKWBI020000253">
    <property type="protein sequence ID" value="KAJ2897864.1"/>
    <property type="molecule type" value="Genomic_DNA"/>
</dbReference>
<keyword evidence="3" id="KW-1185">Reference proteome</keyword>
<sequence length="817" mass="93030">MSQPRPNPGGTLKDQVDIPYQAQSYSPEWYEEFCLYPSLDLQPTTVGRVLQKFRARAPGMSEICDFEVLYNPKEYPHAFWVVCYSQFGTKATQTLAQAIAEETKNATGSRKIRSIPRVTADLKTHDAASEEVDHAYDEFFYPSDIMKLKFRASWSRPDIYPCQFLIREVVDQIENETDVRIQLSLSGRIVFIGSMIDDPKGPLEACQRISVLQKYFMACMSWDHKFLHHLCYTEMHGEYEIDFQRPVSVHELLVSTAVPPQGVSIDTKKSKAVILTIRPTQEKWDNRCKLDDFWPHPGSKLRDDQKKQGFKPFEGFRWPETGLQDTAPRQATSANPNEVSQDQEDNDISYMANQDSVAQWRSGVDIGSVPDQRSVQEDQPSIEIPLQLTEIFNDIRGLHFGGLEGNLNEVDQSEQQVDQSEQQVDQSEQQVDEPEDLIEFEHVSASGNTSRSDQRSGPTTASSAPSKSKSTIKEVYHSSMRQKAVPRSTRPIKFSLRRDFDLYIQAFSGEMESALDKLLTGMRAWTGKLEINLRFGRLFLQGIGEDTITTAEHFKNNASGCDPSSALKSLGSLPRRQIVNCTALSYWPADANSLLSNPLWKPDGTRLFYIFTLVNNRDKFKVTIDSQDWTSSVSPIDKKTTQRRFYVHCPQRMWDFTVCLDGYSSSWVRQSHVAAANTLHQALQVKKQKVQVKLPPTCNFSIEKLEMNQSARCAHEKLKASMYVEKVTTMQYTLDDYEDGSQLWTATIPRTRPVYEARLKSGLLESVFQQNASLQLGQEASWKVEDLKLGYKSLYEPALEMIQHMDHIGSSNPDITI</sequence>
<name>A0AAD5RLP2_9PEZI</name>
<evidence type="ECO:0000313" key="3">
    <source>
        <dbReference type="Proteomes" id="UP001201980"/>
    </source>
</evidence>